<protein>
    <submittedName>
        <fullName evidence="3">Acetyl hydrolase</fullName>
    </submittedName>
</protein>
<dbReference type="Gene3D" id="3.40.50.1820">
    <property type="entry name" value="alpha/beta hydrolase"/>
    <property type="match status" value="1"/>
</dbReference>
<dbReference type="PANTHER" id="PTHR48081">
    <property type="entry name" value="AB HYDROLASE SUPERFAMILY PROTEIN C4A8.06C"/>
    <property type="match status" value="1"/>
</dbReference>
<keyword evidence="1 3" id="KW-0378">Hydrolase</keyword>
<gene>
    <name evidence="3" type="ORF">CJD38_04055</name>
</gene>
<dbReference type="GO" id="GO:0016787">
    <property type="term" value="F:hydrolase activity"/>
    <property type="evidence" value="ECO:0007669"/>
    <property type="project" value="UniProtKB-KW"/>
</dbReference>
<dbReference type="EMBL" id="QANS01000002">
    <property type="protein sequence ID" value="PTU31867.1"/>
    <property type="molecule type" value="Genomic_DNA"/>
</dbReference>
<dbReference type="InterPro" id="IPR013094">
    <property type="entry name" value="AB_hydrolase_3"/>
</dbReference>
<comment type="caution">
    <text evidence="3">The sequence shown here is derived from an EMBL/GenBank/DDBJ whole genome shotgun (WGS) entry which is preliminary data.</text>
</comment>
<evidence type="ECO:0000313" key="3">
    <source>
        <dbReference type="EMBL" id="PTU31867.1"/>
    </source>
</evidence>
<dbReference type="SUPFAM" id="SSF53474">
    <property type="entry name" value="alpha/beta-Hydrolases"/>
    <property type="match status" value="1"/>
</dbReference>
<evidence type="ECO:0000313" key="4">
    <source>
        <dbReference type="Proteomes" id="UP000244248"/>
    </source>
</evidence>
<evidence type="ECO:0000259" key="2">
    <source>
        <dbReference type="Pfam" id="PF07859"/>
    </source>
</evidence>
<proteinExistence type="predicted"/>
<evidence type="ECO:0000256" key="1">
    <source>
        <dbReference type="ARBA" id="ARBA00022801"/>
    </source>
</evidence>
<dbReference type="PANTHER" id="PTHR48081:SF8">
    <property type="entry name" value="ALPHA_BETA HYDROLASE FOLD-3 DOMAIN-CONTAINING PROTEIN-RELATED"/>
    <property type="match status" value="1"/>
</dbReference>
<keyword evidence="4" id="KW-1185">Reference proteome</keyword>
<name>A0A2T5MH24_9GAMM</name>
<dbReference type="Pfam" id="PF07859">
    <property type="entry name" value="Abhydrolase_3"/>
    <property type="match status" value="1"/>
</dbReference>
<dbReference type="InterPro" id="IPR029058">
    <property type="entry name" value="AB_hydrolase_fold"/>
</dbReference>
<dbReference type="Proteomes" id="UP000244248">
    <property type="component" value="Unassembled WGS sequence"/>
</dbReference>
<sequence>MMFYLLQFQFFRDLIRQSVRWQIRWKWRGHSVNAITVSDRRIAVKNGDIGLRIYTPDGSGPFPVMVFYHGGGWIGCDLHTHDPTCRELCARSQHIVVSVDYRLAPEFLFPCAPNDCFEALDWVRTHGAELNADIKRLVVCGDSAGGNLAAVVAIKARTQFPGLIKGQVLIYPVTDHYSANTASFVEFANDKGLSAKGVKWLWETYLGKDTVPKGHRYQNDLATPLTCSDLKGLPPALVITAERDVLRDEGIAYAQKLADNGVAAKQTTYPGAEHGFLSSNGLSLECITALNEIAEWLRTHNY</sequence>
<reference evidence="3 4" key="1">
    <citation type="submission" date="2018-04" db="EMBL/GenBank/DDBJ databases">
        <title>Novel species isolated from glacier.</title>
        <authorList>
            <person name="Liu Q."/>
            <person name="Xin Y.-H."/>
        </authorList>
    </citation>
    <scope>NUCLEOTIDE SEQUENCE [LARGE SCALE GENOMIC DNA]</scope>
    <source>
        <strain evidence="3 4">GT1R17</strain>
    </source>
</reference>
<feature type="domain" description="Alpha/beta hydrolase fold-3" evidence="2">
    <location>
        <begin position="65"/>
        <end position="277"/>
    </location>
</feature>
<dbReference type="AlphaFoldDB" id="A0A2T5MH24"/>
<accession>A0A2T5MH24</accession>
<dbReference type="InterPro" id="IPR050300">
    <property type="entry name" value="GDXG_lipolytic_enzyme"/>
</dbReference>
<organism evidence="3 4">
    <name type="scientific">Stenotrophobium rhamnosiphilum</name>
    <dbReference type="NCBI Taxonomy" id="2029166"/>
    <lineage>
        <taxon>Bacteria</taxon>
        <taxon>Pseudomonadati</taxon>
        <taxon>Pseudomonadota</taxon>
        <taxon>Gammaproteobacteria</taxon>
        <taxon>Nevskiales</taxon>
        <taxon>Nevskiaceae</taxon>
        <taxon>Stenotrophobium</taxon>
    </lineage>
</organism>